<evidence type="ECO:0000313" key="3">
    <source>
        <dbReference type="Proteomes" id="UP001175000"/>
    </source>
</evidence>
<feature type="compositionally biased region" description="Low complexity" evidence="1">
    <location>
        <begin position="77"/>
        <end position="90"/>
    </location>
</feature>
<feature type="compositionally biased region" description="Low complexity" evidence="1">
    <location>
        <begin position="134"/>
        <end position="143"/>
    </location>
</feature>
<proteinExistence type="predicted"/>
<dbReference type="AlphaFoldDB" id="A0AA40C4S1"/>
<dbReference type="PRINTS" id="PR01217">
    <property type="entry name" value="PRICHEXTENSN"/>
</dbReference>
<name>A0AA40C4S1_9PEZI</name>
<evidence type="ECO:0000313" key="2">
    <source>
        <dbReference type="EMBL" id="KAK0624323.1"/>
    </source>
</evidence>
<dbReference type="EMBL" id="JAULSU010000003">
    <property type="protein sequence ID" value="KAK0624323.1"/>
    <property type="molecule type" value="Genomic_DNA"/>
</dbReference>
<reference evidence="2" key="1">
    <citation type="submission" date="2023-06" db="EMBL/GenBank/DDBJ databases">
        <title>Genome-scale phylogeny and comparative genomics of the fungal order Sordariales.</title>
        <authorList>
            <consortium name="Lawrence Berkeley National Laboratory"/>
            <person name="Hensen N."/>
            <person name="Bonometti L."/>
            <person name="Westerberg I."/>
            <person name="Brannstrom I.O."/>
            <person name="Guillou S."/>
            <person name="Cros-Aarteil S."/>
            <person name="Calhoun S."/>
            <person name="Haridas S."/>
            <person name="Kuo A."/>
            <person name="Mondo S."/>
            <person name="Pangilinan J."/>
            <person name="Riley R."/>
            <person name="Labutti K."/>
            <person name="Andreopoulos B."/>
            <person name="Lipzen A."/>
            <person name="Chen C."/>
            <person name="Yanf M."/>
            <person name="Daum C."/>
            <person name="Ng V."/>
            <person name="Clum A."/>
            <person name="Steindorff A."/>
            <person name="Ohm R."/>
            <person name="Martin F."/>
            <person name="Silar P."/>
            <person name="Natvig D."/>
            <person name="Lalanne C."/>
            <person name="Gautier V."/>
            <person name="Ament-Velasquez S.L."/>
            <person name="Kruys A."/>
            <person name="Hutchinson M.I."/>
            <person name="Powell A.J."/>
            <person name="Barry K."/>
            <person name="Miller A.N."/>
            <person name="Grigoriev I.V."/>
            <person name="Debuchy R."/>
            <person name="Gladieux P."/>
            <person name="Thoren M.H."/>
            <person name="Johannesson H."/>
        </authorList>
    </citation>
    <scope>NUCLEOTIDE SEQUENCE</scope>
    <source>
        <strain evidence="2">CBS 606.72</strain>
    </source>
</reference>
<protein>
    <submittedName>
        <fullName evidence="2">Uncharacterized protein</fullName>
    </submittedName>
</protein>
<comment type="caution">
    <text evidence="2">The sequence shown here is derived from an EMBL/GenBank/DDBJ whole genome shotgun (WGS) entry which is preliminary data.</text>
</comment>
<feature type="region of interest" description="Disordered" evidence="1">
    <location>
        <begin position="1"/>
        <end position="145"/>
    </location>
</feature>
<feature type="compositionally biased region" description="Low complexity" evidence="1">
    <location>
        <begin position="38"/>
        <end position="70"/>
    </location>
</feature>
<evidence type="ECO:0000256" key="1">
    <source>
        <dbReference type="SAM" id="MobiDB-lite"/>
    </source>
</evidence>
<accession>A0AA40C4S1</accession>
<keyword evidence="3" id="KW-1185">Reference proteome</keyword>
<dbReference type="Proteomes" id="UP001175000">
    <property type="component" value="Unassembled WGS sequence"/>
</dbReference>
<feature type="compositionally biased region" description="Polar residues" evidence="1">
    <location>
        <begin position="91"/>
        <end position="124"/>
    </location>
</feature>
<gene>
    <name evidence="2" type="ORF">B0T14DRAFT_583727</name>
</gene>
<feature type="compositionally biased region" description="Low complexity" evidence="1">
    <location>
        <begin position="1"/>
        <end position="16"/>
    </location>
</feature>
<sequence>MSQTTTGSATAQQPSTRQAQPPQQTRHPDPRHGGIELQTVSGSSTAAAQTATTTRPSQPTATPATSSTPAHNPPTVTPTLSTPAASPPSVGASQPTGNRPAPQGNNTTSPATQRVPATTPLTQQSQPIPPNPATTPSTSTTSIPKPPPCPWLKSLTDLSPVFLIALIFAFVSAISLGANSPDWVLARLSPTSGILLLSFMSKITDWGFGGAAEKAWEMIQWGPLLRGRGGNLLSFLTLGSRFKGWVGVVGSRWAWMSRGVGGPGFWALMRIVVWVVVQFPGVILMSVVEPQLEYLPLNRTTVSGGIGVFDPSLVIQQIDGPVISNWLYSILQDPSFSILHDAVAEDCQSSTTCISVLMNGGMKTIAPFPYLHRDPQVPTYVAENVPGYQIDAWDLSNTPIRFSGRQCQLYNGDQDSVASGLYICLKDDPDGSIIASLYPCTYDCVPMEGYQNATVETSLWITKLAIYRRNSTFVANRSSGQILSVKDVSEPVRQHIPAADFRLALATFLCENGSNSTTTTNLCASTGPNAMLTDSIAHLGLTAGPDQFSPALGVLQNLFATSLYFYTPVYKKQLAVSFPASTYDLVPDLPGENYFQGSVAKPYEYVAPAPWTALAYLVSGLVLVVLCSSAIAFSSVMGTPEVSGFPGVDVVRLKVEDGNGVDQVGGIAGVFATKQGDGEVMKMAVGLTVRLDGQGQGGVSAAAVP</sequence>
<organism evidence="2 3">
    <name type="scientific">Immersiella caudata</name>
    <dbReference type="NCBI Taxonomy" id="314043"/>
    <lineage>
        <taxon>Eukaryota</taxon>
        <taxon>Fungi</taxon>
        <taxon>Dikarya</taxon>
        <taxon>Ascomycota</taxon>
        <taxon>Pezizomycotina</taxon>
        <taxon>Sordariomycetes</taxon>
        <taxon>Sordariomycetidae</taxon>
        <taxon>Sordariales</taxon>
        <taxon>Lasiosphaeriaceae</taxon>
        <taxon>Immersiella</taxon>
    </lineage>
</organism>